<feature type="region of interest" description="Disordered" evidence="1">
    <location>
        <begin position="86"/>
        <end position="109"/>
    </location>
</feature>
<dbReference type="AlphaFoldDB" id="A0A6H5IRQ6"/>
<protein>
    <submittedName>
        <fullName evidence="2">Uncharacterized protein</fullName>
    </submittedName>
</protein>
<dbReference type="EMBL" id="CADCXV010001083">
    <property type="protein sequence ID" value="CAB0041025.1"/>
    <property type="molecule type" value="Genomic_DNA"/>
</dbReference>
<proteinExistence type="predicted"/>
<gene>
    <name evidence="2" type="ORF">TBRA_LOCUS12711</name>
</gene>
<evidence type="ECO:0000313" key="2">
    <source>
        <dbReference type="EMBL" id="CAB0041025.1"/>
    </source>
</evidence>
<feature type="compositionally biased region" description="Low complexity" evidence="1">
    <location>
        <begin position="94"/>
        <end position="109"/>
    </location>
</feature>
<name>A0A6H5IRQ6_9HYME</name>
<keyword evidence="3" id="KW-1185">Reference proteome</keyword>
<sequence>ILSRILPAVSSMHSGRYDEGASGGLPGFDSSTSLCLFHGLGKTPPLRHAEYTLRKASGRKTTASLRALFGTPSGPGAAPSRILVQAPRSSSRVTPGITAPAGPAGGRITPRSLSGIERRPSDAPVLAHVEASPWGLSGAT</sequence>
<reference evidence="2 3" key="1">
    <citation type="submission" date="2020-02" db="EMBL/GenBank/DDBJ databases">
        <authorList>
            <person name="Ferguson B K."/>
        </authorList>
    </citation>
    <scope>NUCLEOTIDE SEQUENCE [LARGE SCALE GENOMIC DNA]</scope>
</reference>
<accession>A0A6H5IRQ6</accession>
<organism evidence="2 3">
    <name type="scientific">Trichogramma brassicae</name>
    <dbReference type="NCBI Taxonomy" id="86971"/>
    <lineage>
        <taxon>Eukaryota</taxon>
        <taxon>Metazoa</taxon>
        <taxon>Ecdysozoa</taxon>
        <taxon>Arthropoda</taxon>
        <taxon>Hexapoda</taxon>
        <taxon>Insecta</taxon>
        <taxon>Pterygota</taxon>
        <taxon>Neoptera</taxon>
        <taxon>Endopterygota</taxon>
        <taxon>Hymenoptera</taxon>
        <taxon>Apocrita</taxon>
        <taxon>Proctotrupomorpha</taxon>
        <taxon>Chalcidoidea</taxon>
        <taxon>Trichogrammatidae</taxon>
        <taxon>Trichogramma</taxon>
    </lineage>
</organism>
<feature type="non-terminal residue" evidence="2">
    <location>
        <position position="1"/>
    </location>
</feature>
<evidence type="ECO:0000256" key="1">
    <source>
        <dbReference type="SAM" id="MobiDB-lite"/>
    </source>
</evidence>
<dbReference type="Proteomes" id="UP000479190">
    <property type="component" value="Unassembled WGS sequence"/>
</dbReference>
<evidence type="ECO:0000313" key="3">
    <source>
        <dbReference type="Proteomes" id="UP000479190"/>
    </source>
</evidence>